<dbReference type="Gene3D" id="3.40.50.2300">
    <property type="match status" value="1"/>
</dbReference>
<protein>
    <submittedName>
        <fullName evidence="6">Response regulator transcription factor</fullName>
    </submittedName>
</protein>
<feature type="modified residue" description="4-aspartylphosphate" evidence="2">
    <location>
        <position position="46"/>
    </location>
</feature>
<accession>A0ABV8LZ38</accession>
<dbReference type="RefSeq" id="WP_363411323.1">
    <property type="nucleotide sequence ID" value="NZ_JBHSAY010000023.1"/>
</dbReference>
<dbReference type="InterPro" id="IPR036388">
    <property type="entry name" value="WH-like_DNA-bd_sf"/>
</dbReference>
<dbReference type="SUPFAM" id="SSF52172">
    <property type="entry name" value="CheY-like"/>
    <property type="match status" value="1"/>
</dbReference>
<keyword evidence="2" id="KW-0597">Phosphoprotein</keyword>
<dbReference type="PROSITE" id="PS51755">
    <property type="entry name" value="OMPR_PHOB"/>
    <property type="match status" value="1"/>
</dbReference>
<dbReference type="InterPro" id="IPR001789">
    <property type="entry name" value="Sig_transdc_resp-reg_receiver"/>
</dbReference>
<dbReference type="InterPro" id="IPR001867">
    <property type="entry name" value="OmpR/PhoB-type_DNA-bd"/>
</dbReference>
<dbReference type="Proteomes" id="UP001595816">
    <property type="component" value="Unassembled WGS sequence"/>
</dbReference>
<evidence type="ECO:0000256" key="2">
    <source>
        <dbReference type="PROSITE-ProRule" id="PRU00169"/>
    </source>
</evidence>
<proteinExistence type="predicted"/>
<comment type="caution">
    <text evidence="6">The sequence shown here is derived from an EMBL/GenBank/DDBJ whole genome shotgun (WGS) entry which is preliminary data.</text>
</comment>
<dbReference type="CDD" id="cd00383">
    <property type="entry name" value="trans_reg_C"/>
    <property type="match status" value="1"/>
</dbReference>
<dbReference type="InterPro" id="IPR039420">
    <property type="entry name" value="WalR-like"/>
</dbReference>
<dbReference type="InterPro" id="IPR011006">
    <property type="entry name" value="CheY-like_superfamily"/>
</dbReference>
<dbReference type="Pfam" id="PF00072">
    <property type="entry name" value="Response_reg"/>
    <property type="match status" value="1"/>
</dbReference>
<evidence type="ECO:0000259" key="5">
    <source>
        <dbReference type="PROSITE" id="PS51755"/>
    </source>
</evidence>
<dbReference type="SMART" id="SM00448">
    <property type="entry name" value="REC"/>
    <property type="match status" value="1"/>
</dbReference>
<name>A0ABV8LZ38_9ACTN</name>
<dbReference type="SMART" id="SM00862">
    <property type="entry name" value="Trans_reg_C"/>
    <property type="match status" value="1"/>
</dbReference>
<evidence type="ECO:0000259" key="4">
    <source>
        <dbReference type="PROSITE" id="PS50110"/>
    </source>
</evidence>
<dbReference type="PROSITE" id="PS50110">
    <property type="entry name" value="RESPONSE_REGULATORY"/>
    <property type="match status" value="1"/>
</dbReference>
<organism evidence="6 7">
    <name type="scientific">Hamadaea flava</name>
    <dbReference type="NCBI Taxonomy" id="1742688"/>
    <lineage>
        <taxon>Bacteria</taxon>
        <taxon>Bacillati</taxon>
        <taxon>Actinomycetota</taxon>
        <taxon>Actinomycetes</taxon>
        <taxon>Micromonosporales</taxon>
        <taxon>Micromonosporaceae</taxon>
        <taxon>Hamadaea</taxon>
    </lineage>
</organism>
<dbReference type="PANTHER" id="PTHR48111">
    <property type="entry name" value="REGULATOR OF RPOS"/>
    <property type="match status" value="1"/>
</dbReference>
<evidence type="ECO:0000313" key="6">
    <source>
        <dbReference type="EMBL" id="MFC4135558.1"/>
    </source>
</evidence>
<feature type="domain" description="OmpR/PhoB-type" evidence="5">
    <location>
        <begin position="120"/>
        <end position="215"/>
    </location>
</feature>
<feature type="domain" description="Response regulatory" evidence="4">
    <location>
        <begin position="1"/>
        <end position="111"/>
    </location>
</feature>
<evidence type="ECO:0000256" key="1">
    <source>
        <dbReference type="ARBA" id="ARBA00023125"/>
    </source>
</evidence>
<sequence>MEDDDGVARLIARALSRDGYVVERAGTGEEGLRYATDEEFDLVLLDLMLPGLHGSAVLAELMRQRPHQRVIVLSAVPEVGTRVACLEAGAADFVSKPFALAELLARVRARLRDRAPGPAADSVVIGPICLDLALHRVAVDGRWTALSYREFLLLRHLMEAAGRACGRSELLHAVWGMTFDPGSNVVDVTVRRLRAKLDHPDRIETVRHVGYRFATP</sequence>
<dbReference type="Gene3D" id="1.10.10.10">
    <property type="entry name" value="Winged helix-like DNA-binding domain superfamily/Winged helix DNA-binding domain"/>
    <property type="match status" value="1"/>
</dbReference>
<feature type="DNA-binding region" description="OmpR/PhoB-type" evidence="3">
    <location>
        <begin position="120"/>
        <end position="215"/>
    </location>
</feature>
<evidence type="ECO:0000313" key="7">
    <source>
        <dbReference type="Proteomes" id="UP001595816"/>
    </source>
</evidence>
<evidence type="ECO:0000256" key="3">
    <source>
        <dbReference type="PROSITE-ProRule" id="PRU01091"/>
    </source>
</evidence>
<keyword evidence="1 3" id="KW-0238">DNA-binding</keyword>
<gene>
    <name evidence="6" type="ORF">ACFOZ4_33505</name>
</gene>
<keyword evidence="7" id="KW-1185">Reference proteome</keyword>
<reference evidence="7" key="1">
    <citation type="journal article" date="2019" name="Int. J. Syst. Evol. Microbiol.">
        <title>The Global Catalogue of Microorganisms (GCM) 10K type strain sequencing project: providing services to taxonomists for standard genome sequencing and annotation.</title>
        <authorList>
            <consortium name="The Broad Institute Genomics Platform"/>
            <consortium name="The Broad Institute Genome Sequencing Center for Infectious Disease"/>
            <person name="Wu L."/>
            <person name="Ma J."/>
        </authorList>
    </citation>
    <scope>NUCLEOTIDE SEQUENCE [LARGE SCALE GENOMIC DNA]</scope>
    <source>
        <strain evidence="7">CGMCC 4.7289</strain>
    </source>
</reference>
<dbReference type="PANTHER" id="PTHR48111:SF38">
    <property type="entry name" value="TWO-COMPONENT RESPONSE REGULATOR"/>
    <property type="match status" value="1"/>
</dbReference>
<dbReference type="Pfam" id="PF00486">
    <property type="entry name" value="Trans_reg_C"/>
    <property type="match status" value="1"/>
</dbReference>
<dbReference type="EMBL" id="JBHSAY010000023">
    <property type="protein sequence ID" value="MFC4135558.1"/>
    <property type="molecule type" value="Genomic_DNA"/>
</dbReference>